<dbReference type="AlphaFoldDB" id="A0A2U3L072"/>
<dbReference type="Gene3D" id="1.10.940.10">
    <property type="entry name" value="NusB-like"/>
    <property type="match status" value="1"/>
</dbReference>
<dbReference type="NCBIfam" id="TIGR01951">
    <property type="entry name" value="nusB"/>
    <property type="match status" value="1"/>
</dbReference>
<dbReference type="PANTHER" id="PTHR11078:SF3">
    <property type="entry name" value="ANTITERMINATION NUSB DOMAIN-CONTAINING PROTEIN"/>
    <property type="match status" value="1"/>
</dbReference>
<keyword evidence="4 6" id="KW-0805">Transcription regulation</keyword>
<evidence type="ECO:0000313" key="9">
    <source>
        <dbReference type="Proteomes" id="UP000238701"/>
    </source>
</evidence>
<dbReference type="InterPro" id="IPR006027">
    <property type="entry name" value="NusB_RsmB_TIM44"/>
</dbReference>
<accession>A0A2U3L072</accession>
<comment type="similarity">
    <text evidence="1 6">Belongs to the NusB family.</text>
</comment>
<dbReference type="HAMAP" id="MF_00073">
    <property type="entry name" value="NusB"/>
    <property type="match status" value="1"/>
</dbReference>
<evidence type="ECO:0000256" key="4">
    <source>
        <dbReference type="ARBA" id="ARBA00023015"/>
    </source>
</evidence>
<dbReference type="GO" id="GO:0005829">
    <property type="term" value="C:cytosol"/>
    <property type="evidence" value="ECO:0007669"/>
    <property type="project" value="TreeGrafter"/>
</dbReference>
<keyword evidence="3 6" id="KW-0694">RNA-binding</keyword>
<dbReference type="GO" id="GO:0031564">
    <property type="term" value="P:transcription antitermination"/>
    <property type="evidence" value="ECO:0007669"/>
    <property type="project" value="UniProtKB-KW"/>
</dbReference>
<dbReference type="EMBL" id="OMOD01000154">
    <property type="protein sequence ID" value="SPF45336.1"/>
    <property type="molecule type" value="Genomic_DNA"/>
</dbReference>
<sequence>MGTRRKSREMALQMLFQSDMGKQNADHVRRTFWAEHGSASAEVRGFADDLFRAAVDRSTEIDGLIERHAEHWRMDRMAAVDRNLLRAAVAELLAYPETPRAVVINEALEIARKFSTPESVHFVNGVLDSVGKELESRNQGLEVKD</sequence>
<proteinExistence type="inferred from homology"/>
<evidence type="ECO:0000256" key="1">
    <source>
        <dbReference type="ARBA" id="ARBA00005952"/>
    </source>
</evidence>
<evidence type="ECO:0000256" key="3">
    <source>
        <dbReference type="ARBA" id="ARBA00022884"/>
    </source>
</evidence>
<gene>
    <name evidence="6 8" type="primary">nusB</name>
    <name evidence="8" type="ORF">SBA1_590019</name>
</gene>
<dbReference type="SUPFAM" id="SSF48013">
    <property type="entry name" value="NusB-like"/>
    <property type="match status" value="1"/>
</dbReference>
<evidence type="ECO:0000313" key="8">
    <source>
        <dbReference type="EMBL" id="SPF45336.1"/>
    </source>
</evidence>
<keyword evidence="2 6" id="KW-0889">Transcription antitermination</keyword>
<feature type="domain" description="NusB/RsmB/TIM44" evidence="7">
    <location>
        <begin position="5"/>
        <end position="130"/>
    </location>
</feature>
<dbReference type="Proteomes" id="UP000238701">
    <property type="component" value="Unassembled WGS sequence"/>
</dbReference>
<protein>
    <recommendedName>
        <fullName evidence="6">Transcription antitermination protein NusB</fullName>
    </recommendedName>
    <alternativeName>
        <fullName evidence="6">Antitermination factor NusB</fullName>
    </alternativeName>
</protein>
<comment type="function">
    <text evidence="6">Involved in transcription antitermination. Required for transcription of ribosomal RNA (rRNA) genes. Binds specifically to the boxA antiterminator sequence of the ribosomal RNA (rrn) operons.</text>
</comment>
<name>A0A2U3L072_9BACT</name>
<evidence type="ECO:0000256" key="6">
    <source>
        <dbReference type="HAMAP-Rule" id="MF_00073"/>
    </source>
</evidence>
<dbReference type="OrthoDB" id="9811381at2"/>
<dbReference type="Pfam" id="PF01029">
    <property type="entry name" value="NusB"/>
    <property type="match status" value="1"/>
</dbReference>
<reference evidence="9" key="1">
    <citation type="submission" date="2018-02" db="EMBL/GenBank/DDBJ databases">
        <authorList>
            <person name="Hausmann B."/>
        </authorList>
    </citation>
    <scope>NUCLEOTIDE SEQUENCE [LARGE SCALE GENOMIC DNA]</scope>
    <source>
        <strain evidence="9">Peat soil MAG SbA1</strain>
    </source>
</reference>
<evidence type="ECO:0000256" key="5">
    <source>
        <dbReference type="ARBA" id="ARBA00023163"/>
    </source>
</evidence>
<organism evidence="8 9">
    <name type="scientific">Candidatus Sulfotelmatobacter kueseliae</name>
    <dbReference type="NCBI Taxonomy" id="2042962"/>
    <lineage>
        <taxon>Bacteria</taxon>
        <taxon>Pseudomonadati</taxon>
        <taxon>Acidobacteriota</taxon>
        <taxon>Terriglobia</taxon>
        <taxon>Terriglobales</taxon>
        <taxon>Candidatus Korobacteraceae</taxon>
        <taxon>Candidatus Sulfotelmatobacter</taxon>
    </lineage>
</organism>
<dbReference type="GO" id="GO:0003723">
    <property type="term" value="F:RNA binding"/>
    <property type="evidence" value="ECO:0007669"/>
    <property type="project" value="UniProtKB-UniRule"/>
</dbReference>
<evidence type="ECO:0000259" key="7">
    <source>
        <dbReference type="Pfam" id="PF01029"/>
    </source>
</evidence>
<dbReference type="PANTHER" id="PTHR11078">
    <property type="entry name" value="N UTILIZATION SUBSTANCE PROTEIN B-RELATED"/>
    <property type="match status" value="1"/>
</dbReference>
<keyword evidence="5 6" id="KW-0804">Transcription</keyword>
<evidence type="ECO:0000256" key="2">
    <source>
        <dbReference type="ARBA" id="ARBA00022814"/>
    </source>
</evidence>
<dbReference type="InterPro" id="IPR011605">
    <property type="entry name" value="NusB_fam"/>
</dbReference>
<dbReference type="GO" id="GO:0006353">
    <property type="term" value="P:DNA-templated transcription termination"/>
    <property type="evidence" value="ECO:0007669"/>
    <property type="project" value="UniProtKB-UniRule"/>
</dbReference>
<dbReference type="InterPro" id="IPR035926">
    <property type="entry name" value="NusB-like_sf"/>
</dbReference>